<reference evidence="9" key="1">
    <citation type="submission" date="2025-08" db="UniProtKB">
        <authorList>
            <consortium name="RefSeq"/>
        </authorList>
    </citation>
    <scope>IDENTIFICATION</scope>
    <source>
        <strain evidence="9">OHB3-1</strain>
    </source>
</reference>
<dbReference type="InterPro" id="IPR056280">
    <property type="entry name" value="AIPP2-like_SPOC"/>
</dbReference>
<organism evidence="8 9">
    <name type="scientific">Momordica charantia</name>
    <name type="common">Bitter gourd</name>
    <name type="synonym">Balsam pear</name>
    <dbReference type="NCBI Taxonomy" id="3673"/>
    <lineage>
        <taxon>Eukaryota</taxon>
        <taxon>Viridiplantae</taxon>
        <taxon>Streptophyta</taxon>
        <taxon>Embryophyta</taxon>
        <taxon>Tracheophyta</taxon>
        <taxon>Spermatophyta</taxon>
        <taxon>Magnoliopsida</taxon>
        <taxon>eudicotyledons</taxon>
        <taxon>Gunneridae</taxon>
        <taxon>Pentapetalae</taxon>
        <taxon>rosids</taxon>
        <taxon>fabids</taxon>
        <taxon>Cucurbitales</taxon>
        <taxon>Cucurbitaceae</taxon>
        <taxon>Momordiceae</taxon>
        <taxon>Momordica</taxon>
    </lineage>
</organism>
<dbReference type="GO" id="GO:0034244">
    <property type="term" value="P:negative regulation of transcription elongation by RNA polymerase II"/>
    <property type="evidence" value="ECO:0007669"/>
    <property type="project" value="InterPro"/>
</dbReference>
<keyword evidence="1" id="KW-0479">Metal-binding</keyword>
<evidence type="ECO:0000256" key="4">
    <source>
        <dbReference type="ARBA" id="ARBA00023015"/>
    </source>
</evidence>
<keyword evidence="4" id="KW-0805">Transcription regulation</keyword>
<protein>
    <submittedName>
        <fullName evidence="9">Uncharacterized protein LOC111013528 isoform X1</fullName>
    </submittedName>
</protein>
<dbReference type="Proteomes" id="UP000504603">
    <property type="component" value="Unplaced"/>
</dbReference>
<keyword evidence="8" id="KW-1185">Reference proteome</keyword>
<keyword evidence="3" id="KW-0862">Zinc</keyword>
<evidence type="ECO:0000313" key="9">
    <source>
        <dbReference type="RefSeq" id="XP_022143682.1"/>
    </source>
</evidence>
<dbReference type="RefSeq" id="XP_022143682.1">
    <property type="nucleotide sequence ID" value="XM_022287990.1"/>
</dbReference>
<dbReference type="GeneID" id="111013528"/>
<dbReference type="PANTHER" id="PTHR33304:SF18">
    <property type="entry name" value="CHROMATIN REGULATOR PHD FAMILY-RELATED"/>
    <property type="match status" value="1"/>
</dbReference>
<evidence type="ECO:0000256" key="2">
    <source>
        <dbReference type="ARBA" id="ARBA00022771"/>
    </source>
</evidence>
<feature type="compositionally biased region" description="Basic and acidic residues" evidence="6">
    <location>
        <begin position="111"/>
        <end position="133"/>
    </location>
</feature>
<dbReference type="OrthoDB" id="1932206at2759"/>
<accession>A0A6J1CRJ1</accession>
<dbReference type="AlphaFoldDB" id="A0A6J1CRJ1"/>
<evidence type="ECO:0000313" key="8">
    <source>
        <dbReference type="Proteomes" id="UP000504603"/>
    </source>
</evidence>
<evidence type="ECO:0000256" key="5">
    <source>
        <dbReference type="ARBA" id="ARBA00023163"/>
    </source>
</evidence>
<gene>
    <name evidence="9" type="primary">LOC111013528</name>
</gene>
<evidence type="ECO:0000256" key="6">
    <source>
        <dbReference type="SAM" id="MobiDB-lite"/>
    </source>
</evidence>
<dbReference type="InterPro" id="IPR049914">
    <property type="entry name" value="PHD1-3/5-6"/>
</dbReference>
<keyword evidence="2" id="KW-0863">Zinc-finger</keyword>
<evidence type="ECO:0000259" key="7">
    <source>
        <dbReference type="Pfam" id="PF23121"/>
    </source>
</evidence>
<evidence type="ECO:0000256" key="1">
    <source>
        <dbReference type="ARBA" id="ARBA00022723"/>
    </source>
</evidence>
<proteinExistence type="predicted"/>
<dbReference type="Gene3D" id="3.30.40.10">
    <property type="entry name" value="Zinc/RING finger domain, C3HC4 (zinc finger)"/>
    <property type="match status" value="1"/>
</dbReference>
<feature type="region of interest" description="Disordered" evidence="6">
    <location>
        <begin position="111"/>
        <end position="138"/>
    </location>
</feature>
<dbReference type="GO" id="GO:0140566">
    <property type="term" value="F:histone reader activity"/>
    <property type="evidence" value="ECO:0007669"/>
    <property type="project" value="InterPro"/>
</dbReference>
<dbReference type="Pfam" id="PF23121">
    <property type="entry name" value="SPOC_AIPP2"/>
    <property type="match status" value="1"/>
</dbReference>
<dbReference type="SUPFAM" id="SSF57903">
    <property type="entry name" value="FYVE/PHD zinc finger"/>
    <property type="match status" value="1"/>
</dbReference>
<evidence type="ECO:0000256" key="3">
    <source>
        <dbReference type="ARBA" id="ARBA00022833"/>
    </source>
</evidence>
<feature type="domain" description="AIPP2-like SPOC-like" evidence="7">
    <location>
        <begin position="161"/>
        <end position="289"/>
    </location>
</feature>
<name>A0A6J1CRJ1_MOMCH</name>
<sequence>MVDICQVCGDRGFVEALNYCKKCQAYPVHRYCLPTLPEILHEYVTWFCEDCEAIMVPVINCKVKFKKKKLAKRLKKKKVKKKKNKGIGSMAKIEAHKGQSCSPIQLPEAQCSEKNDDMTPGRSGEPVREDGPNHSEATTSAMSNFLGHNCYVAQPIVEPVWRGSLRFWNKSFGRLCVLVAHMSSLACSKVYEEAKLLPQLLSVELLRRCDIWPKGFEKVGPTDQSIALYFFPEGESSEKAFDLLVNSMMCKDLAMKAVLKNAELLVFTSSMLPMQYWRFQARYYLWGVFRGRQALQQINNVASTEKTFSESLHCMQSPVSSLRNPSILHSVPLHSTGPPLS</sequence>
<dbReference type="InterPro" id="IPR011011">
    <property type="entry name" value="Znf_FYVE_PHD"/>
</dbReference>
<dbReference type="KEGG" id="mcha:111013528"/>
<dbReference type="PANTHER" id="PTHR33304">
    <property type="match status" value="1"/>
</dbReference>
<keyword evidence="5" id="KW-0804">Transcription</keyword>
<dbReference type="GO" id="GO:0008270">
    <property type="term" value="F:zinc ion binding"/>
    <property type="evidence" value="ECO:0007669"/>
    <property type="project" value="UniProtKB-KW"/>
</dbReference>
<dbReference type="InterPro" id="IPR013083">
    <property type="entry name" value="Znf_RING/FYVE/PHD"/>
</dbReference>